<dbReference type="RefSeq" id="XP_066650687.1">
    <property type="nucleotide sequence ID" value="XM_066793884.1"/>
</dbReference>
<gene>
    <name evidence="2" type="ORF">J3D65DRAFT_130513</name>
</gene>
<accession>A0ABR1L7D5</accession>
<evidence type="ECO:0000313" key="3">
    <source>
        <dbReference type="Proteomes" id="UP001360953"/>
    </source>
</evidence>
<reference evidence="2 3" key="1">
    <citation type="submission" date="2024-04" db="EMBL/GenBank/DDBJ databases">
        <title>Phyllosticta paracitricarpa is synonymous to the EU quarantine fungus P. citricarpa based on phylogenomic analyses.</title>
        <authorList>
            <consortium name="Lawrence Berkeley National Laboratory"/>
            <person name="Van ingen-buijs V.A."/>
            <person name="Van westerhoven A.C."/>
            <person name="Haridas S."/>
            <person name="Skiadas P."/>
            <person name="Martin F."/>
            <person name="Groenewald J.Z."/>
            <person name="Crous P.W."/>
            <person name="Seidl M.F."/>
        </authorList>
    </citation>
    <scope>NUCLEOTIDE SEQUENCE [LARGE SCALE GENOMIC DNA]</scope>
    <source>
        <strain evidence="2 3">CPC 17464</strain>
    </source>
</reference>
<comment type="caution">
    <text evidence="2">The sequence shown here is derived from an EMBL/GenBank/DDBJ whole genome shotgun (WGS) entry which is preliminary data.</text>
</comment>
<proteinExistence type="predicted"/>
<dbReference type="Proteomes" id="UP001360953">
    <property type="component" value="Unassembled WGS sequence"/>
</dbReference>
<organism evidence="2 3">
    <name type="scientific">Phyllosticta citribraziliensis</name>
    <dbReference type="NCBI Taxonomy" id="989973"/>
    <lineage>
        <taxon>Eukaryota</taxon>
        <taxon>Fungi</taxon>
        <taxon>Dikarya</taxon>
        <taxon>Ascomycota</taxon>
        <taxon>Pezizomycotina</taxon>
        <taxon>Dothideomycetes</taxon>
        <taxon>Dothideomycetes incertae sedis</taxon>
        <taxon>Botryosphaeriales</taxon>
        <taxon>Phyllostictaceae</taxon>
        <taxon>Phyllosticta</taxon>
    </lineage>
</organism>
<feature type="transmembrane region" description="Helical" evidence="1">
    <location>
        <begin position="6"/>
        <end position="26"/>
    </location>
</feature>
<name>A0ABR1L7D5_9PEZI</name>
<keyword evidence="1" id="KW-1133">Transmembrane helix</keyword>
<dbReference type="GeneID" id="92026790"/>
<evidence type="ECO:0000313" key="2">
    <source>
        <dbReference type="EMBL" id="KAK7530614.1"/>
    </source>
</evidence>
<sequence length="121" mass="13634">MADGLANFLLFTFALGHVVFLLVFWFRRTFIGLDGMDGRCSDSTASQDCMRLGFIILDADGARLGDTAAPCMYCTCPGVYCAGKSKEKRTDTNVDIYCAQSYMRVFEVRVWVGSRLYYVWC</sequence>
<keyword evidence="3" id="KW-1185">Reference proteome</keyword>
<evidence type="ECO:0000256" key="1">
    <source>
        <dbReference type="SAM" id="Phobius"/>
    </source>
</evidence>
<keyword evidence="1" id="KW-0472">Membrane</keyword>
<protein>
    <submittedName>
        <fullName evidence="2">Uncharacterized protein</fullName>
    </submittedName>
</protein>
<dbReference type="EMBL" id="JBBPEH010000013">
    <property type="protein sequence ID" value="KAK7530614.1"/>
    <property type="molecule type" value="Genomic_DNA"/>
</dbReference>
<keyword evidence="1" id="KW-0812">Transmembrane</keyword>